<dbReference type="InterPro" id="IPR052056">
    <property type="entry name" value="Mono-ARTD/PARP"/>
</dbReference>
<evidence type="ECO:0000313" key="14">
    <source>
        <dbReference type="RefSeq" id="XP_055874116.1"/>
    </source>
</evidence>
<feature type="domain" description="Macro" evidence="7">
    <location>
        <begin position="990"/>
        <end position="1167"/>
    </location>
</feature>
<keyword evidence="2" id="KW-0328">Glycosyltransferase</keyword>
<dbReference type="Pfam" id="PF01661">
    <property type="entry name" value="Macro"/>
    <property type="match status" value="2"/>
</dbReference>
<dbReference type="RefSeq" id="XP_055874117.1">
    <property type="nucleotide sequence ID" value="XM_056018142.1"/>
</dbReference>
<dbReference type="InterPro" id="IPR004170">
    <property type="entry name" value="WWE_dom"/>
</dbReference>
<dbReference type="RefSeq" id="XP_055874115.1">
    <property type="nucleotide sequence ID" value="XM_056018140.1"/>
</dbReference>
<dbReference type="Gene3D" id="3.40.220.10">
    <property type="entry name" value="Leucine Aminopeptidase, subunit E, domain 1"/>
    <property type="match status" value="2"/>
</dbReference>
<dbReference type="InterPro" id="IPR037197">
    <property type="entry name" value="WWE_dom_sf"/>
</dbReference>
<proteinExistence type="predicted"/>
<dbReference type="SUPFAM" id="SSF117839">
    <property type="entry name" value="WWE domain"/>
    <property type="match status" value="1"/>
</dbReference>
<evidence type="ECO:0000313" key="11">
    <source>
        <dbReference type="RefSeq" id="XP_055874113.1"/>
    </source>
</evidence>
<evidence type="ECO:0000313" key="9">
    <source>
        <dbReference type="RefSeq" id="XP_055874111.1"/>
    </source>
</evidence>
<dbReference type="OrthoDB" id="6131284at2759"/>
<dbReference type="PANTHER" id="PTHR14453:SF102">
    <property type="entry name" value="PROTEIN MONO-ADP-RIBOSYLTRANSFERASE PARP14-LIKE"/>
    <property type="match status" value="1"/>
</dbReference>
<dbReference type="SMART" id="SM00360">
    <property type="entry name" value="RRM"/>
    <property type="match status" value="2"/>
</dbReference>
<evidence type="ECO:0000256" key="5">
    <source>
        <dbReference type="ARBA" id="ARBA00023242"/>
    </source>
</evidence>
<dbReference type="PROSITE" id="PS50918">
    <property type="entry name" value="WWE"/>
    <property type="match status" value="1"/>
</dbReference>
<dbReference type="OMA" id="AVEMICK"/>
<dbReference type="RefSeq" id="XP_055874114.1">
    <property type="nucleotide sequence ID" value="XM_056018139.1"/>
</dbReference>
<name>A0A9W2ZGE0_BIOGL</name>
<dbReference type="RefSeq" id="XP_055874118.1">
    <property type="nucleotide sequence ID" value="XM_056018143.1"/>
</dbReference>
<keyword evidence="5" id="KW-0539">Nucleus</keyword>
<evidence type="ECO:0000259" key="7">
    <source>
        <dbReference type="PROSITE" id="PS51154"/>
    </source>
</evidence>
<dbReference type="RefSeq" id="XP_055874119.1">
    <property type="nucleotide sequence ID" value="XM_056018144.1"/>
</dbReference>
<dbReference type="InterPro" id="IPR012677">
    <property type="entry name" value="Nucleotide-bd_a/b_plait_sf"/>
</dbReference>
<dbReference type="GO" id="GO:0016757">
    <property type="term" value="F:glycosyltransferase activity"/>
    <property type="evidence" value="ECO:0007669"/>
    <property type="project" value="UniProtKB-KW"/>
</dbReference>
<evidence type="ECO:0000256" key="1">
    <source>
        <dbReference type="ARBA" id="ARBA00004123"/>
    </source>
</evidence>
<evidence type="ECO:0000256" key="2">
    <source>
        <dbReference type="ARBA" id="ARBA00022676"/>
    </source>
</evidence>
<dbReference type="GeneID" id="106074325"/>
<reference evidence="9 10" key="1">
    <citation type="submission" date="2025-04" db="UniProtKB">
        <authorList>
            <consortium name="RefSeq"/>
        </authorList>
    </citation>
    <scope>IDENTIFICATION</scope>
</reference>
<dbReference type="SMART" id="SM00506">
    <property type="entry name" value="A1pp"/>
    <property type="match status" value="2"/>
</dbReference>
<dbReference type="RefSeq" id="XP_055874112.1">
    <property type="nucleotide sequence ID" value="XM_056018137.1"/>
</dbReference>
<sequence length="1360" mass="155321">MSESVTQLKLYDLPKEINVSDLISVFKNKEKNGGGPIQEIMIHYSSEECYAIITFEETDAVSRILRRGKKVPILDFHVEVDIFNDKKCCCRESQNLKDQPDLNSRSIEEQNSEKILHEASFISLPEKMPEDVPIYEDTGNEIWNRTIKAHICDRKKSKKYYELFFDDIGLSSYEPYSMMLDGLHKFVYVTFKDIQEAQKLCQLPLDTEDCNISKVEMAKQKDFETYEDRLFLYSYDGLSLKDLPGFVTKKTGLDIKEVIQEDDKCAAIIVMDETDITPLTWDLTNLNGTRMITAPVYKEKSVLVAGLNSDVSKAHLDRYLKNKKHSGGGPVESVDLIDECQARVTFVDETDMETFAKKDKHELEEGCFLEVSRIYSCLAKSYIQKFVDEKLTKPPEKQKVSKMDSSVKKIKQKSSEVLPNKKNEHKSIEISLEKKTEEKLREICKKISLCVGEFTLLDRCDFFKKINKMCIQSHVDFEIENQTIILKGLESSVMNLELEILKKCKSDIRNINLLALTQEQIQILMIESIRERLNLLLSGGYLECSNNEIILFYLKSEDPYNLIKLLKTQICVEKKMLSSENVSALKSSKAREFLDNLRLSLESTNVQTFFYLDEKESYFLVMAPEKEIQNIIGLLDTFLLQNKFLFKTMTFPEGKQLFLNKYMHQEIAQLQNDKEIHLTTNQNTVTVTGISANVNYCNEKLCYLRDSILEDTLTLKYYGIKEYLLEQEAQRALNSIADKNKCFLTLKSEAVSLTDNGNNDTNESNASGGGIKQVYFISEKYFWDKKRIGTIEVILTEGEITNQKADVIVTTVDKSFDLTKGRMSRSVLEKAGDQIQQELMSKYRTRLSMFPGECIKTKGGNLSCQHIFFVCLARIKDPSNSSENKIALKSMQDLVDKILIEADKLKVQTISIPTLGTGRLGYSAEITAQATVNAINDFARFNSNSTLKSIQLVVYPTDKEVLKAFKNIVLSKGKMATSSNSVENIDPNKKEKFTSVSYGKVKFFITQGDITKEAQCEAIVNSIKDNMDLSKSGKVCQALLEACGRYLQEECSRKKSLMAVDGLVVTDAPNLICKKIIHISQDKFTRDWATGITKVLNEADSHGIKSLALPALGTGFRHANIKDIKKTMLECIRKFSEGRPRSLCLIKLVIFDKIILEEFLKNDQDLQSRQDAGLTLRKLSEEAVFSVYSDSYQNIEAAKREIKELVQEKYIDWTVDDLKFLHLVSKEHIGELTTFGLQKNIQVFVNEGKKQLQLYGFSKSAIDEVVSKVKNLLETAIGTAKVMNMKTKQPRIVWQFKRQGSWIDFEPLLDHQLEVNSMKGMHYFELTNALGEIFFVDLKQMKQHIKGQSNLSFDIRKITV</sequence>
<dbReference type="RefSeq" id="XP_055874111.1">
    <property type="nucleotide sequence ID" value="XM_056018136.1"/>
</dbReference>
<dbReference type="SUPFAM" id="SSF54928">
    <property type="entry name" value="RNA-binding domain, RBD"/>
    <property type="match status" value="1"/>
</dbReference>
<keyword evidence="4" id="KW-0520">NAD</keyword>
<dbReference type="PANTHER" id="PTHR14453">
    <property type="entry name" value="PARP/ZINC FINGER CCCH TYPE DOMAIN CONTAINING PROTEIN"/>
    <property type="match status" value="1"/>
</dbReference>
<evidence type="ECO:0000259" key="6">
    <source>
        <dbReference type="PROSITE" id="PS50918"/>
    </source>
</evidence>
<evidence type="ECO:0000313" key="13">
    <source>
        <dbReference type="RefSeq" id="XP_055874115.1"/>
    </source>
</evidence>
<dbReference type="InterPro" id="IPR002589">
    <property type="entry name" value="Macro_dom"/>
</dbReference>
<evidence type="ECO:0000256" key="3">
    <source>
        <dbReference type="ARBA" id="ARBA00022679"/>
    </source>
</evidence>
<evidence type="ECO:0000313" key="12">
    <source>
        <dbReference type="RefSeq" id="XP_055874114.1"/>
    </source>
</evidence>
<dbReference type="Pfam" id="PF23085">
    <property type="entry name" value="RRM_PARP14_3"/>
    <property type="match status" value="2"/>
</dbReference>
<evidence type="ECO:0000313" key="10">
    <source>
        <dbReference type="RefSeq" id="XP_055874112.1"/>
    </source>
</evidence>
<evidence type="ECO:0000313" key="16">
    <source>
        <dbReference type="RefSeq" id="XP_055874118.1"/>
    </source>
</evidence>
<dbReference type="InterPro" id="IPR043472">
    <property type="entry name" value="Macro_dom-like"/>
</dbReference>
<dbReference type="GO" id="GO:0003723">
    <property type="term" value="F:RNA binding"/>
    <property type="evidence" value="ECO:0007669"/>
    <property type="project" value="InterPro"/>
</dbReference>
<dbReference type="GO" id="GO:0005737">
    <property type="term" value="C:cytoplasm"/>
    <property type="evidence" value="ECO:0007669"/>
    <property type="project" value="TreeGrafter"/>
</dbReference>
<dbReference type="GO" id="GO:0010629">
    <property type="term" value="P:negative regulation of gene expression"/>
    <property type="evidence" value="ECO:0007669"/>
    <property type="project" value="TreeGrafter"/>
</dbReference>
<evidence type="ECO:0000313" key="8">
    <source>
        <dbReference type="Proteomes" id="UP001165740"/>
    </source>
</evidence>
<dbReference type="RefSeq" id="XP_055874116.1">
    <property type="nucleotide sequence ID" value="XM_056018141.1"/>
</dbReference>
<dbReference type="InterPro" id="IPR000504">
    <property type="entry name" value="RRM_dom"/>
</dbReference>
<dbReference type="Gene3D" id="3.30.70.330">
    <property type="match status" value="2"/>
</dbReference>
<comment type="subcellular location">
    <subcellularLocation>
        <location evidence="1">Nucleus</location>
    </subcellularLocation>
</comment>
<dbReference type="PROSITE" id="PS51154">
    <property type="entry name" value="MACRO"/>
    <property type="match status" value="2"/>
</dbReference>
<dbReference type="Proteomes" id="UP001165740">
    <property type="component" value="Chromosome 1"/>
</dbReference>
<dbReference type="GO" id="GO:0005634">
    <property type="term" value="C:nucleus"/>
    <property type="evidence" value="ECO:0007669"/>
    <property type="project" value="UniProtKB-SubCell"/>
</dbReference>
<accession>A0A9W2ZGE0</accession>
<keyword evidence="8" id="KW-1185">Reference proteome</keyword>
<evidence type="ECO:0000313" key="17">
    <source>
        <dbReference type="RefSeq" id="XP_055874119.1"/>
    </source>
</evidence>
<gene>
    <name evidence="9 10 11 12 13 14 15 16 17" type="primary">LOC106074325</name>
</gene>
<feature type="domain" description="Macro" evidence="7">
    <location>
        <begin position="780"/>
        <end position="973"/>
    </location>
</feature>
<evidence type="ECO:0000313" key="15">
    <source>
        <dbReference type="RefSeq" id="XP_055874117.1"/>
    </source>
</evidence>
<evidence type="ECO:0000256" key="4">
    <source>
        <dbReference type="ARBA" id="ARBA00023027"/>
    </source>
</evidence>
<organism evidence="8 13">
    <name type="scientific">Biomphalaria glabrata</name>
    <name type="common">Bloodfluke planorb</name>
    <name type="synonym">Freshwater snail</name>
    <dbReference type="NCBI Taxonomy" id="6526"/>
    <lineage>
        <taxon>Eukaryota</taxon>
        <taxon>Metazoa</taxon>
        <taxon>Spiralia</taxon>
        <taxon>Lophotrochozoa</taxon>
        <taxon>Mollusca</taxon>
        <taxon>Gastropoda</taxon>
        <taxon>Heterobranchia</taxon>
        <taxon>Euthyneura</taxon>
        <taxon>Panpulmonata</taxon>
        <taxon>Hygrophila</taxon>
        <taxon>Lymnaeoidea</taxon>
        <taxon>Planorbidae</taxon>
        <taxon>Biomphalaria</taxon>
    </lineage>
</organism>
<dbReference type="GO" id="GO:0003714">
    <property type="term" value="F:transcription corepressor activity"/>
    <property type="evidence" value="ECO:0007669"/>
    <property type="project" value="TreeGrafter"/>
</dbReference>
<dbReference type="InterPro" id="IPR035979">
    <property type="entry name" value="RBD_domain_sf"/>
</dbReference>
<dbReference type="SUPFAM" id="SSF52949">
    <property type="entry name" value="Macro domain-like"/>
    <property type="match status" value="2"/>
</dbReference>
<feature type="domain" description="WWE" evidence="6">
    <location>
        <begin position="1280"/>
        <end position="1357"/>
    </location>
</feature>
<dbReference type="RefSeq" id="XP_055874113.1">
    <property type="nucleotide sequence ID" value="XM_056018138.1"/>
</dbReference>
<protein>
    <submittedName>
        <fullName evidence="9 10">Uncharacterized protein LOC106074325 isoform X1</fullName>
    </submittedName>
</protein>
<keyword evidence="3" id="KW-0808">Transferase</keyword>